<evidence type="ECO:0000313" key="2">
    <source>
        <dbReference type="Proteomes" id="UP000324222"/>
    </source>
</evidence>
<sequence>MSLPPAPTRHVTVRVLILSYGMSMRSERGVHSKDIVSSIGYSSQGTTVLKVTWAVTSSRAARRRLR</sequence>
<name>A0A5B7DLL1_PORTR</name>
<dbReference type="EMBL" id="VSRR010001084">
    <property type="protein sequence ID" value="MPC22400.1"/>
    <property type="molecule type" value="Genomic_DNA"/>
</dbReference>
<dbReference type="AlphaFoldDB" id="A0A5B7DLL1"/>
<protein>
    <submittedName>
        <fullName evidence="1">Uncharacterized protein</fullName>
    </submittedName>
</protein>
<evidence type="ECO:0000313" key="1">
    <source>
        <dbReference type="EMBL" id="MPC22400.1"/>
    </source>
</evidence>
<keyword evidence="2" id="KW-1185">Reference proteome</keyword>
<gene>
    <name evidence="1" type="ORF">E2C01_015414</name>
</gene>
<comment type="caution">
    <text evidence="1">The sequence shown here is derived from an EMBL/GenBank/DDBJ whole genome shotgun (WGS) entry which is preliminary data.</text>
</comment>
<accession>A0A5B7DLL1</accession>
<organism evidence="1 2">
    <name type="scientific">Portunus trituberculatus</name>
    <name type="common">Swimming crab</name>
    <name type="synonym">Neptunus trituberculatus</name>
    <dbReference type="NCBI Taxonomy" id="210409"/>
    <lineage>
        <taxon>Eukaryota</taxon>
        <taxon>Metazoa</taxon>
        <taxon>Ecdysozoa</taxon>
        <taxon>Arthropoda</taxon>
        <taxon>Crustacea</taxon>
        <taxon>Multicrustacea</taxon>
        <taxon>Malacostraca</taxon>
        <taxon>Eumalacostraca</taxon>
        <taxon>Eucarida</taxon>
        <taxon>Decapoda</taxon>
        <taxon>Pleocyemata</taxon>
        <taxon>Brachyura</taxon>
        <taxon>Eubrachyura</taxon>
        <taxon>Portunoidea</taxon>
        <taxon>Portunidae</taxon>
        <taxon>Portuninae</taxon>
        <taxon>Portunus</taxon>
    </lineage>
</organism>
<dbReference type="Proteomes" id="UP000324222">
    <property type="component" value="Unassembled WGS sequence"/>
</dbReference>
<proteinExistence type="predicted"/>
<reference evidence="1 2" key="1">
    <citation type="submission" date="2019-05" db="EMBL/GenBank/DDBJ databases">
        <title>Another draft genome of Portunus trituberculatus and its Hox gene families provides insights of decapod evolution.</title>
        <authorList>
            <person name="Jeong J.-H."/>
            <person name="Song I."/>
            <person name="Kim S."/>
            <person name="Choi T."/>
            <person name="Kim D."/>
            <person name="Ryu S."/>
            <person name="Kim W."/>
        </authorList>
    </citation>
    <scope>NUCLEOTIDE SEQUENCE [LARGE SCALE GENOMIC DNA]</scope>
    <source>
        <tissue evidence="1">Muscle</tissue>
    </source>
</reference>